<dbReference type="Proteomes" id="UP001558613">
    <property type="component" value="Unassembled WGS sequence"/>
</dbReference>
<evidence type="ECO:0000313" key="1">
    <source>
        <dbReference type="EMBL" id="KAL1262233.1"/>
    </source>
</evidence>
<sequence>MLAIVSRELVAAEGHYHRSCYRVYTKDPNTDIDKGEINLDQAECHYEAAERMALYKVFAYIREGLIEHPTVVPFTDLTSKLVTEMTECGVTQVTPSTKKHLRRKVEAEFGESLYIIPNDKGKLLVYPDNLTMDDLVKVCQNLKDELKEHKSSFSEDIISQVALKIRDDIRNQDITQAWPPHASDLEMMNSTPTSLVEFLQTLLTGSSKVGNNPSQRVQRLTASFSQDLVYAVTCGKVKPTKHIVLPFAVKSLTGNVELIKILNRLGHGVSYSQVEEIDTALCLQKQAASADAIPLPQNIKPGLFTTLAWDNIDRLEETISGEGTSHRVNGIAVQTKSIADHPAETRALPCIPKTKKRSIEAVEMVLPIYNAGERANPPVIQMVDTDHASFLQDAADRNHIWLMARLSNIDVCSWTGFNILTHNDKSVQEDNIGYLPTINAPATQLSTVHEVLHQSISIMKSLQLNNIVVVFDQALYAKAAEITWKHQELFKNIILRMGVFHTTCTFMATIGKRFADAGLRDLCVEAGVIADGSVSGVIDGHRYNRAVRLHKLLYEAFLRLAWKGFYPWLEQNHQEDLIHLEAILQAVENLCDEISQKRFEGTLEQDSCQCILTRFNEFLSYLREDNGPLSSFWMSYVDMVEILLSLIRASREGIG</sequence>
<proteinExistence type="predicted"/>
<dbReference type="EMBL" id="JAYMGO010000014">
    <property type="protein sequence ID" value="KAL1262233.1"/>
    <property type="molecule type" value="Genomic_DNA"/>
</dbReference>
<evidence type="ECO:0000313" key="2">
    <source>
        <dbReference type="Proteomes" id="UP001558613"/>
    </source>
</evidence>
<dbReference type="PANTHER" id="PTHR46704:SF9">
    <property type="entry name" value="BHLH DOMAIN-CONTAINING PROTEIN"/>
    <property type="match status" value="1"/>
</dbReference>
<keyword evidence="2" id="KW-1185">Reference proteome</keyword>
<organism evidence="1 2">
    <name type="scientific">Cirrhinus molitorella</name>
    <name type="common">mud carp</name>
    <dbReference type="NCBI Taxonomy" id="172907"/>
    <lineage>
        <taxon>Eukaryota</taxon>
        <taxon>Metazoa</taxon>
        <taxon>Chordata</taxon>
        <taxon>Craniata</taxon>
        <taxon>Vertebrata</taxon>
        <taxon>Euteleostomi</taxon>
        <taxon>Actinopterygii</taxon>
        <taxon>Neopterygii</taxon>
        <taxon>Teleostei</taxon>
        <taxon>Ostariophysi</taxon>
        <taxon>Cypriniformes</taxon>
        <taxon>Cyprinidae</taxon>
        <taxon>Labeoninae</taxon>
        <taxon>Labeonini</taxon>
        <taxon>Cirrhinus</taxon>
    </lineage>
</organism>
<dbReference type="PANTHER" id="PTHR46704">
    <property type="entry name" value="CXC DOMAIN-CONTAINING PROTEIN-RELATED"/>
    <property type="match status" value="1"/>
</dbReference>
<accession>A0ABR3MEW6</accession>
<name>A0ABR3MEW6_9TELE</name>
<gene>
    <name evidence="1" type="ORF">QQF64_007498</name>
</gene>
<reference evidence="1 2" key="1">
    <citation type="submission" date="2023-09" db="EMBL/GenBank/DDBJ databases">
        <authorList>
            <person name="Wang M."/>
        </authorList>
    </citation>
    <scope>NUCLEOTIDE SEQUENCE [LARGE SCALE GENOMIC DNA]</scope>
    <source>
        <strain evidence="1">GT-2023</strain>
        <tissue evidence="1">Liver</tissue>
    </source>
</reference>
<comment type="caution">
    <text evidence="1">The sequence shown here is derived from an EMBL/GenBank/DDBJ whole genome shotgun (WGS) entry which is preliminary data.</text>
</comment>
<protein>
    <submittedName>
        <fullName evidence="1">Uncharacterized protein</fullName>
    </submittedName>
</protein>